<accession>A0ABY5TL83</accession>
<dbReference type="SUPFAM" id="SSF89069">
    <property type="entry name" value="N-terminal, cytoplasmic domain of anti-sigmaE factor RseA"/>
    <property type="match status" value="1"/>
</dbReference>
<dbReference type="InterPro" id="IPR052383">
    <property type="entry name" value="Anti-sigma-E_RseA-like"/>
</dbReference>
<organism evidence="2 3">
    <name type="scientific">SAR92 clade bacterium H455</name>
    <dbReference type="NCBI Taxonomy" id="2974818"/>
    <lineage>
        <taxon>Bacteria</taxon>
        <taxon>Pseudomonadati</taxon>
        <taxon>Pseudomonadota</taxon>
        <taxon>Gammaproteobacteria</taxon>
        <taxon>Cellvibrionales</taxon>
        <taxon>Porticoccaceae</taxon>
        <taxon>SAR92 clade</taxon>
    </lineage>
</organism>
<reference evidence="2" key="1">
    <citation type="submission" date="2022-08" db="EMBL/GenBank/DDBJ databases">
        <title>Catabolic pathway analysis in culturable SAR92 clade bacteria reveals their overlooked roles in DMSP degradation in coastal seas.</title>
        <authorList>
            <person name="He X."/>
            <person name="Zhang X."/>
            <person name="Zhang Y."/>
        </authorList>
    </citation>
    <scope>NUCLEOTIDE SEQUENCE</scope>
    <source>
        <strain evidence="2">H455</strain>
    </source>
</reference>
<dbReference type="Proteomes" id="UP001059934">
    <property type="component" value="Chromosome"/>
</dbReference>
<dbReference type="PANTHER" id="PTHR38104">
    <property type="match status" value="1"/>
</dbReference>
<dbReference type="Pfam" id="PF03872">
    <property type="entry name" value="RseA_N"/>
    <property type="match status" value="1"/>
</dbReference>
<dbReference type="CDD" id="cd16328">
    <property type="entry name" value="RseA_N"/>
    <property type="match status" value="1"/>
</dbReference>
<evidence type="ECO:0000313" key="2">
    <source>
        <dbReference type="EMBL" id="UVW34617.1"/>
    </source>
</evidence>
<keyword evidence="3" id="KW-1185">Reference proteome</keyword>
<sequence>MSDHKERLDQSLSALMDGEATDMELHRLLKEVSEGSELRDKWKRYHMVSSAIKGDAAISSIDYSAAISAAIDAEPAHRRSPIAVFAGSAGRFAIAASVALVAVLGVQQLNSPLDAIAPVSEFAGVEQVNDENSGPAIQFPSGFQPVINARTVSAGGNNKSSRFVTPVIEVRQKTERNYSEAQLRAYMNDVMAKHSNHAALNSNQGMLPFARLNEAEAAAKKE</sequence>
<protein>
    <submittedName>
        <fullName evidence="2">Sigma-E factor negative regulatory protein</fullName>
    </submittedName>
</protein>
<feature type="domain" description="Anti sigma-E protein RseA N-terminal" evidence="1">
    <location>
        <begin position="10"/>
        <end position="81"/>
    </location>
</feature>
<evidence type="ECO:0000313" key="3">
    <source>
        <dbReference type="Proteomes" id="UP001059934"/>
    </source>
</evidence>
<gene>
    <name evidence="2" type="ORF">NYF23_11440</name>
</gene>
<dbReference type="InterPro" id="IPR005572">
    <property type="entry name" value="Anti-sigma_E_RseA_N"/>
</dbReference>
<dbReference type="PANTHER" id="PTHR38104:SF1">
    <property type="entry name" value="ANTI-SIGMA-E FACTOR RSEA"/>
    <property type="match status" value="1"/>
</dbReference>
<evidence type="ECO:0000259" key="1">
    <source>
        <dbReference type="Pfam" id="PF03872"/>
    </source>
</evidence>
<name>A0ABY5TL83_9GAMM</name>
<proteinExistence type="predicted"/>
<dbReference type="Gene3D" id="1.10.10.880">
    <property type="entry name" value="Anti sigma-E protein RseA, N-terminal domain"/>
    <property type="match status" value="1"/>
</dbReference>
<dbReference type="InterPro" id="IPR036147">
    <property type="entry name" value="Anti-sigma_E_RseA_N_sf"/>
</dbReference>
<dbReference type="EMBL" id="CP103416">
    <property type="protein sequence ID" value="UVW34617.1"/>
    <property type="molecule type" value="Genomic_DNA"/>
</dbReference>